<protein>
    <submittedName>
        <fullName evidence="1">Uncharacterized protein</fullName>
    </submittedName>
</protein>
<organism evidence="1 2">
    <name type="scientific">Rhizophagus clarus</name>
    <dbReference type="NCBI Taxonomy" id="94130"/>
    <lineage>
        <taxon>Eukaryota</taxon>
        <taxon>Fungi</taxon>
        <taxon>Fungi incertae sedis</taxon>
        <taxon>Mucoromycota</taxon>
        <taxon>Glomeromycotina</taxon>
        <taxon>Glomeromycetes</taxon>
        <taxon>Glomerales</taxon>
        <taxon>Glomeraceae</taxon>
        <taxon>Rhizophagus</taxon>
    </lineage>
</organism>
<accession>A0A8H3LC94</accession>
<dbReference type="Proteomes" id="UP000615446">
    <property type="component" value="Unassembled WGS sequence"/>
</dbReference>
<gene>
    <name evidence="1" type="ORF">RCL2_001090900</name>
</gene>
<evidence type="ECO:0000313" key="2">
    <source>
        <dbReference type="Proteomes" id="UP000615446"/>
    </source>
</evidence>
<dbReference type="EMBL" id="BLAL01000073">
    <property type="protein sequence ID" value="GES83755.1"/>
    <property type="molecule type" value="Genomic_DNA"/>
</dbReference>
<dbReference type="AlphaFoldDB" id="A0A8H3LC94"/>
<comment type="caution">
    <text evidence="1">The sequence shown here is derived from an EMBL/GenBank/DDBJ whole genome shotgun (WGS) entry which is preliminary data.</text>
</comment>
<name>A0A8H3LC94_9GLOM</name>
<evidence type="ECO:0000313" key="1">
    <source>
        <dbReference type="EMBL" id="GES83755.1"/>
    </source>
</evidence>
<proteinExistence type="predicted"/>
<reference evidence="1" key="1">
    <citation type="submission" date="2019-10" db="EMBL/GenBank/DDBJ databases">
        <title>Conservation and host-specific expression of non-tandemly repeated heterogenous ribosome RNA gene in arbuscular mycorrhizal fungi.</title>
        <authorList>
            <person name="Maeda T."/>
            <person name="Kobayashi Y."/>
            <person name="Nakagawa T."/>
            <person name="Ezawa T."/>
            <person name="Yamaguchi K."/>
            <person name="Bino T."/>
            <person name="Nishimoto Y."/>
            <person name="Shigenobu S."/>
            <person name="Kawaguchi M."/>
        </authorList>
    </citation>
    <scope>NUCLEOTIDE SEQUENCE</scope>
    <source>
        <strain evidence="1">HR1</strain>
    </source>
</reference>
<sequence length="71" mass="8132">MGPSIRHRCIEEKGNYAINYLIRASSCACVTDFNVSQILKIDQTSFNHVTFLSANQQFTSFQNLNHVQPRQ</sequence>